<dbReference type="RefSeq" id="WP_133321222.1">
    <property type="nucleotide sequence ID" value="NZ_SMTF01000003.1"/>
</dbReference>
<dbReference type="EMBL" id="SMTF01000003">
    <property type="protein sequence ID" value="TDK26190.1"/>
    <property type="molecule type" value="Genomic_DNA"/>
</dbReference>
<evidence type="ECO:0000313" key="2">
    <source>
        <dbReference type="Proteomes" id="UP000294796"/>
    </source>
</evidence>
<reference evidence="1 2" key="1">
    <citation type="submission" date="2019-03" db="EMBL/GenBank/DDBJ databases">
        <title>Luteimonas zhaokaii sp.nov., isolated from the rectal contents of Plateau pika in Yushu, Qinghai Province, China.</title>
        <authorList>
            <person name="Zhang G."/>
        </authorList>
    </citation>
    <scope>NUCLEOTIDE SEQUENCE [LARGE SCALE GENOMIC DNA]</scope>
    <source>
        <strain evidence="1 2">B9</strain>
    </source>
</reference>
<organism evidence="1 2">
    <name type="scientific">Luteimonas aestuarii</name>
    <dbReference type="NCBI Taxonomy" id="453837"/>
    <lineage>
        <taxon>Bacteria</taxon>
        <taxon>Pseudomonadati</taxon>
        <taxon>Pseudomonadota</taxon>
        <taxon>Gammaproteobacteria</taxon>
        <taxon>Lysobacterales</taxon>
        <taxon>Lysobacteraceae</taxon>
        <taxon>Luteimonas</taxon>
    </lineage>
</organism>
<dbReference type="AlphaFoldDB" id="A0A4R5TYB6"/>
<accession>A0A4R5TYB6</accession>
<comment type="caution">
    <text evidence="1">The sequence shown here is derived from an EMBL/GenBank/DDBJ whole genome shotgun (WGS) entry which is preliminary data.</text>
</comment>
<evidence type="ECO:0000313" key="1">
    <source>
        <dbReference type="EMBL" id="TDK26190.1"/>
    </source>
</evidence>
<sequence>MAENEIIDLGHTSRWARTRRALKDPGCAVDDVATAMAADMEGMCAALSGALRNGPPLSSLLRLSLGAPVQVQTVIAQFTEKGLASLVNDARNRCRSNDPAEVAAVAARLLTQRLIDQAQCRAGQEERFRDPELRSELSSQVATAFGAYEGDLRAILEAALRDGAPVRFKRRLTAKRRMSSKELMNVSLVPTGPQSTTETDRAR</sequence>
<name>A0A4R5TYB6_9GAMM</name>
<protein>
    <submittedName>
        <fullName evidence="1">Uncharacterized protein</fullName>
    </submittedName>
</protein>
<dbReference type="OrthoDB" id="6057663at2"/>
<proteinExistence type="predicted"/>
<keyword evidence="2" id="KW-1185">Reference proteome</keyword>
<gene>
    <name evidence="1" type="ORF">E2F46_06220</name>
</gene>
<dbReference type="Proteomes" id="UP000294796">
    <property type="component" value="Unassembled WGS sequence"/>
</dbReference>